<organism evidence="2">
    <name type="scientific">marine metagenome</name>
    <dbReference type="NCBI Taxonomy" id="408172"/>
    <lineage>
        <taxon>unclassified sequences</taxon>
        <taxon>metagenomes</taxon>
        <taxon>ecological metagenomes</taxon>
    </lineage>
</organism>
<dbReference type="AlphaFoldDB" id="A0A381UX17"/>
<proteinExistence type="predicted"/>
<keyword evidence="1" id="KW-0812">Transmembrane</keyword>
<name>A0A381UX17_9ZZZZ</name>
<feature type="transmembrane region" description="Helical" evidence="1">
    <location>
        <begin position="6"/>
        <end position="26"/>
    </location>
</feature>
<protein>
    <recommendedName>
        <fullName evidence="3">Membrane fusion protein biotin-lipoyl like domain-containing protein</fullName>
    </recommendedName>
</protein>
<dbReference type="EMBL" id="UINC01007291">
    <property type="protein sequence ID" value="SVA32494.1"/>
    <property type="molecule type" value="Genomic_DNA"/>
</dbReference>
<feature type="non-terminal residue" evidence="2">
    <location>
        <position position="134"/>
    </location>
</feature>
<keyword evidence="1" id="KW-1133">Transmembrane helix</keyword>
<evidence type="ECO:0000256" key="1">
    <source>
        <dbReference type="SAM" id="Phobius"/>
    </source>
</evidence>
<evidence type="ECO:0008006" key="3">
    <source>
        <dbReference type="Google" id="ProtNLM"/>
    </source>
</evidence>
<keyword evidence="1" id="KW-0472">Membrane</keyword>
<sequence length="134" mass="14868">MKNQKVILIVTGGILVVFVLAGAFFIRDIYFGAGNQTQEINSGLDTVFLEQKDLKTYENFEGTLKYEDDVRIITEREGVLTYLAPEGQELSRGAEIYRIYRSTEASEILAADQQVTSAQANVAQAELALENLNA</sequence>
<gene>
    <name evidence="2" type="ORF">METZ01_LOCUS85348</name>
</gene>
<reference evidence="2" key="1">
    <citation type="submission" date="2018-05" db="EMBL/GenBank/DDBJ databases">
        <authorList>
            <person name="Lanie J.A."/>
            <person name="Ng W.-L."/>
            <person name="Kazmierczak K.M."/>
            <person name="Andrzejewski T.M."/>
            <person name="Davidsen T.M."/>
            <person name="Wayne K.J."/>
            <person name="Tettelin H."/>
            <person name="Glass J.I."/>
            <person name="Rusch D."/>
            <person name="Podicherti R."/>
            <person name="Tsui H.-C.T."/>
            <person name="Winkler M.E."/>
        </authorList>
    </citation>
    <scope>NUCLEOTIDE SEQUENCE</scope>
</reference>
<accession>A0A381UX17</accession>
<evidence type="ECO:0000313" key="2">
    <source>
        <dbReference type="EMBL" id="SVA32494.1"/>
    </source>
</evidence>